<dbReference type="PROSITE" id="PS00162">
    <property type="entry name" value="ALPHA_CA_1"/>
    <property type="match status" value="1"/>
</dbReference>
<comment type="cofactor">
    <cofactor evidence="4">
        <name>Zn(2+)</name>
        <dbReference type="ChEBI" id="CHEBI:29105"/>
    </cofactor>
</comment>
<dbReference type="SMART" id="SM01057">
    <property type="entry name" value="Carb_anhydrase"/>
    <property type="match status" value="1"/>
</dbReference>
<organism evidence="6 7">
    <name type="scientific">Branchiostoma belcheri</name>
    <name type="common">Amphioxus</name>
    <dbReference type="NCBI Taxonomy" id="7741"/>
    <lineage>
        <taxon>Eukaryota</taxon>
        <taxon>Metazoa</taxon>
        <taxon>Chordata</taxon>
        <taxon>Cephalochordata</taxon>
        <taxon>Leptocardii</taxon>
        <taxon>Amphioxiformes</taxon>
        <taxon>Branchiostomatidae</taxon>
        <taxon>Branchiostoma</taxon>
    </lineage>
</organism>
<comment type="similarity">
    <text evidence="1 4">Belongs to the alpha-carbonic anhydrase family.</text>
</comment>
<feature type="domain" description="Alpha-carbonic anhydrase" evidence="5">
    <location>
        <begin position="14"/>
        <end position="299"/>
    </location>
</feature>
<comment type="catalytic activity">
    <reaction evidence="4">
        <text>hydrogencarbonate + H(+) = CO2 + H2O</text>
        <dbReference type="Rhea" id="RHEA:10748"/>
        <dbReference type="ChEBI" id="CHEBI:15377"/>
        <dbReference type="ChEBI" id="CHEBI:15378"/>
        <dbReference type="ChEBI" id="CHEBI:16526"/>
        <dbReference type="ChEBI" id="CHEBI:17544"/>
        <dbReference type="EC" id="4.2.1.1"/>
    </reaction>
</comment>
<evidence type="ECO:0000256" key="3">
    <source>
        <dbReference type="ARBA" id="ARBA00022833"/>
    </source>
</evidence>
<dbReference type="GeneID" id="109473354"/>
<gene>
    <name evidence="7" type="primary">LOC109473354</name>
</gene>
<evidence type="ECO:0000256" key="2">
    <source>
        <dbReference type="ARBA" id="ARBA00022723"/>
    </source>
</evidence>
<name>A0A6P4ZCF4_BRABE</name>
<dbReference type="AlphaFoldDB" id="A0A6P4ZCF4"/>
<keyword evidence="6" id="KW-1185">Reference proteome</keyword>
<dbReference type="Proteomes" id="UP000515135">
    <property type="component" value="Unplaced"/>
</dbReference>
<dbReference type="InterPro" id="IPR018338">
    <property type="entry name" value="Carbonic_anhydrase_a-class_CS"/>
</dbReference>
<sequence>MATASPQDKQAASEDWGYTGSSLSEWGLHWPYANGDQQSPVNINSRTATFDETLVERPLTISYCLCREWELSNDGHAVQVVPKPKTATFESSAAFRDSRSEQVLKLVTSGGPLPEGHEFELCHLRFHWGREDDRGSEHTVNFKAFPMELHLLHWNTSLYSNLADAMGKRDGIVIMSVIVQIGRENAGVKNFTDHLEDIQYKGKSKTITTAFNPTVFLPDPALREYWTYEGSLTSPPCYENVQWIIFRYPLTISHVQMEEFRRLRCHAKGQPPPPGEEGMLCDNFRPTQPIKSRIIRASFQ</sequence>
<proteinExistence type="inferred from homology"/>
<dbReference type="PANTHER" id="PTHR18952">
    <property type="entry name" value="CARBONIC ANHYDRASE"/>
    <property type="match status" value="1"/>
</dbReference>
<keyword evidence="4" id="KW-0456">Lyase</keyword>
<reference evidence="7" key="1">
    <citation type="submission" date="2025-08" db="UniProtKB">
        <authorList>
            <consortium name="RefSeq"/>
        </authorList>
    </citation>
    <scope>IDENTIFICATION</scope>
    <source>
        <tissue evidence="7">Gonad</tissue>
    </source>
</reference>
<keyword evidence="3 4" id="KW-0862">Zinc</keyword>
<dbReference type="InterPro" id="IPR001148">
    <property type="entry name" value="CA_dom"/>
</dbReference>
<dbReference type="EC" id="4.2.1.1" evidence="4"/>
<dbReference type="SUPFAM" id="SSF51069">
    <property type="entry name" value="Carbonic anhydrase"/>
    <property type="match status" value="1"/>
</dbReference>
<accession>A0A6P4ZCF4</accession>
<dbReference type="Pfam" id="PF00194">
    <property type="entry name" value="Carb_anhydrase"/>
    <property type="match status" value="1"/>
</dbReference>
<dbReference type="PANTHER" id="PTHR18952:SF104">
    <property type="entry name" value="CARBONIC ANHYDRASE-RELATED PROTEIN"/>
    <property type="match status" value="1"/>
</dbReference>
<dbReference type="RefSeq" id="XP_019628777.1">
    <property type="nucleotide sequence ID" value="XM_019773218.1"/>
</dbReference>
<evidence type="ECO:0000259" key="5">
    <source>
        <dbReference type="PROSITE" id="PS51144"/>
    </source>
</evidence>
<dbReference type="InterPro" id="IPR023561">
    <property type="entry name" value="Carbonic_anhydrase_a-class"/>
</dbReference>
<dbReference type="PROSITE" id="PS51144">
    <property type="entry name" value="ALPHA_CA_2"/>
    <property type="match status" value="1"/>
</dbReference>
<dbReference type="Gene3D" id="3.10.200.10">
    <property type="entry name" value="Alpha carbonic anhydrase"/>
    <property type="match status" value="1"/>
</dbReference>
<evidence type="ECO:0000256" key="1">
    <source>
        <dbReference type="ARBA" id="ARBA00010718"/>
    </source>
</evidence>
<comment type="function">
    <text evidence="4">Reversible hydration of carbon dioxide.</text>
</comment>
<evidence type="ECO:0000313" key="6">
    <source>
        <dbReference type="Proteomes" id="UP000515135"/>
    </source>
</evidence>
<dbReference type="GO" id="GO:0008270">
    <property type="term" value="F:zinc ion binding"/>
    <property type="evidence" value="ECO:0007669"/>
    <property type="project" value="UniProtKB-UniRule"/>
</dbReference>
<protein>
    <recommendedName>
        <fullName evidence="4">Carbonic anhydrase</fullName>
        <ecNumber evidence="4">4.2.1.1</ecNumber>
    </recommendedName>
</protein>
<dbReference type="OrthoDB" id="429145at2759"/>
<dbReference type="KEGG" id="bbel:109473354"/>
<keyword evidence="2 4" id="KW-0479">Metal-binding</keyword>
<dbReference type="InterPro" id="IPR036398">
    <property type="entry name" value="CA_dom_sf"/>
</dbReference>
<evidence type="ECO:0000313" key="7">
    <source>
        <dbReference type="RefSeq" id="XP_019628777.1"/>
    </source>
</evidence>
<evidence type="ECO:0000256" key="4">
    <source>
        <dbReference type="RuleBase" id="RU367011"/>
    </source>
</evidence>
<dbReference type="GO" id="GO:0004089">
    <property type="term" value="F:carbonate dehydratase activity"/>
    <property type="evidence" value="ECO:0007669"/>
    <property type="project" value="UniProtKB-UniRule"/>
</dbReference>